<dbReference type="Pfam" id="PF00072">
    <property type="entry name" value="Response_reg"/>
    <property type="match status" value="1"/>
</dbReference>
<dbReference type="GO" id="GO:0005829">
    <property type="term" value="C:cytosol"/>
    <property type="evidence" value="ECO:0007669"/>
    <property type="project" value="TreeGrafter"/>
</dbReference>
<dbReference type="GeneID" id="70583346"/>
<evidence type="ECO:0000256" key="7">
    <source>
        <dbReference type="PROSITE-ProRule" id="PRU01091"/>
    </source>
</evidence>
<gene>
    <name evidence="10" type="ORF">SAMN02745782_00437</name>
</gene>
<dbReference type="CDD" id="cd00383">
    <property type="entry name" value="trans_reg_C"/>
    <property type="match status" value="1"/>
</dbReference>
<keyword evidence="11" id="KW-1185">Reference proteome</keyword>
<accession>A0A1T4L1M0</accession>
<name>A0A1T4L1M0_VIBCI</name>
<dbReference type="CDD" id="cd17624">
    <property type="entry name" value="REC_OmpR_PmrA-like"/>
    <property type="match status" value="1"/>
</dbReference>
<dbReference type="Gene3D" id="6.10.250.690">
    <property type="match status" value="1"/>
</dbReference>
<feature type="domain" description="Response regulatory" evidence="8">
    <location>
        <begin position="3"/>
        <end position="117"/>
    </location>
</feature>
<keyword evidence="4 7" id="KW-0238">DNA-binding</keyword>
<dbReference type="GO" id="GO:0032993">
    <property type="term" value="C:protein-DNA complex"/>
    <property type="evidence" value="ECO:0007669"/>
    <property type="project" value="TreeGrafter"/>
</dbReference>
<evidence type="ECO:0000313" key="10">
    <source>
        <dbReference type="EMBL" id="SJZ48632.1"/>
    </source>
</evidence>
<dbReference type="Pfam" id="PF00486">
    <property type="entry name" value="Trans_reg_C"/>
    <property type="match status" value="1"/>
</dbReference>
<evidence type="ECO:0000313" key="11">
    <source>
        <dbReference type="Proteomes" id="UP000190834"/>
    </source>
</evidence>
<dbReference type="SMART" id="SM00862">
    <property type="entry name" value="Trans_reg_C"/>
    <property type="match status" value="1"/>
</dbReference>
<keyword evidence="3" id="KW-0805">Transcription regulation</keyword>
<dbReference type="SUPFAM" id="SSF52172">
    <property type="entry name" value="CheY-like"/>
    <property type="match status" value="1"/>
</dbReference>
<dbReference type="InterPro" id="IPR001789">
    <property type="entry name" value="Sig_transdc_resp-reg_receiver"/>
</dbReference>
<feature type="DNA-binding region" description="OmpR/PhoB-type" evidence="7">
    <location>
        <begin position="124"/>
        <end position="221"/>
    </location>
</feature>
<evidence type="ECO:0000259" key="9">
    <source>
        <dbReference type="PROSITE" id="PS51755"/>
    </source>
</evidence>
<dbReference type="PANTHER" id="PTHR48111:SF22">
    <property type="entry name" value="REGULATOR OF RPOS"/>
    <property type="match status" value="1"/>
</dbReference>
<dbReference type="Gene3D" id="1.10.10.10">
    <property type="entry name" value="Winged helix-like DNA-binding domain superfamily/Winged helix DNA-binding domain"/>
    <property type="match status" value="1"/>
</dbReference>
<dbReference type="InterPro" id="IPR001867">
    <property type="entry name" value="OmpR/PhoB-type_DNA-bd"/>
</dbReference>
<feature type="domain" description="OmpR/PhoB-type" evidence="9">
    <location>
        <begin position="124"/>
        <end position="221"/>
    </location>
</feature>
<dbReference type="EMBL" id="FUXB01000002">
    <property type="protein sequence ID" value="SJZ48632.1"/>
    <property type="molecule type" value="Genomic_DNA"/>
</dbReference>
<dbReference type="PANTHER" id="PTHR48111">
    <property type="entry name" value="REGULATOR OF RPOS"/>
    <property type="match status" value="1"/>
</dbReference>
<dbReference type="Proteomes" id="UP000190834">
    <property type="component" value="Unassembled WGS sequence"/>
</dbReference>
<dbReference type="GO" id="GO:0006355">
    <property type="term" value="P:regulation of DNA-templated transcription"/>
    <property type="evidence" value="ECO:0007669"/>
    <property type="project" value="InterPro"/>
</dbReference>
<keyword evidence="2" id="KW-0902">Two-component regulatory system</keyword>
<dbReference type="PROSITE" id="PS51755">
    <property type="entry name" value="OMPR_PHOB"/>
    <property type="match status" value="1"/>
</dbReference>
<proteinExistence type="predicted"/>
<dbReference type="SUPFAM" id="SSF46894">
    <property type="entry name" value="C-terminal effector domain of the bipartite response regulators"/>
    <property type="match status" value="1"/>
</dbReference>
<dbReference type="PROSITE" id="PS50110">
    <property type="entry name" value="RESPONSE_REGULATORY"/>
    <property type="match status" value="1"/>
</dbReference>
<dbReference type="OrthoDB" id="4127888at2"/>
<evidence type="ECO:0000256" key="1">
    <source>
        <dbReference type="ARBA" id="ARBA00022553"/>
    </source>
</evidence>
<dbReference type="GO" id="GO:0000156">
    <property type="term" value="F:phosphorelay response regulator activity"/>
    <property type="evidence" value="ECO:0007669"/>
    <property type="project" value="TreeGrafter"/>
</dbReference>
<dbReference type="InterPro" id="IPR011006">
    <property type="entry name" value="CheY-like_superfamily"/>
</dbReference>
<reference evidence="11" key="1">
    <citation type="submission" date="2017-02" db="EMBL/GenBank/DDBJ databases">
        <authorList>
            <person name="Varghese N."/>
            <person name="Submissions S."/>
        </authorList>
    </citation>
    <scope>NUCLEOTIDE SEQUENCE [LARGE SCALE GENOMIC DNA]</scope>
    <source>
        <strain evidence="11">DSM 19608</strain>
    </source>
</reference>
<evidence type="ECO:0000256" key="2">
    <source>
        <dbReference type="ARBA" id="ARBA00023012"/>
    </source>
</evidence>
<dbReference type="InterPro" id="IPR039420">
    <property type="entry name" value="WalR-like"/>
</dbReference>
<dbReference type="SMART" id="SM00448">
    <property type="entry name" value="REC"/>
    <property type="match status" value="1"/>
</dbReference>
<evidence type="ECO:0000256" key="5">
    <source>
        <dbReference type="ARBA" id="ARBA00023163"/>
    </source>
</evidence>
<evidence type="ECO:0000256" key="4">
    <source>
        <dbReference type="ARBA" id="ARBA00023125"/>
    </source>
</evidence>
<dbReference type="AlphaFoldDB" id="A0A1T4L1M0"/>
<keyword evidence="1 6" id="KW-0597">Phosphoprotein</keyword>
<dbReference type="RefSeq" id="WP_078924847.1">
    <property type="nucleotide sequence ID" value="NZ_FUXB01000002.1"/>
</dbReference>
<keyword evidence="5" id="KW-0804">Transcription</keyword>
<protein>
    <submittedName>
        <fullName evidence="10">DNA-binding response regulator, OmpR family, contains REC and winged-helix (WHTH) domain</fullName>
    </submittedName>
</protein>
<dbReference type="InterPro" id="IPR036388">
    <property type="entry name" value="WH-like_DNA-bd_sf"/>
</dbReference>
<evidence type="ECO:0000259" key="8">
    <source>
        <dbReference type="PROSITE" id="PS50110"/>
    </source>
</evidence>
<sequence>MLKVLLVEDDLDLATALIDYMQLEGIECDFAADGLVGYNLITSYQYDVIILDLNLPKIAGLDVCRRIREQGIETPVLMLTARDTLDDKLQGFHHGADDYLVKPFAMQELMVRMLVLSKRRSGQATKLRIGELELDLSLRKARRYGQELKLSPISIKILELLMREYPSVVTREKIIQMIWGEAQPDSNSLKVHMFNLRKQIDQEGWPAMVQTVPGFGFSIQQQDNDETTP</sequence>
<feature type="modified residue" description="4-aspartylphosphate" evidence="6">
    <location>
        <position position="52"/>
    </location>
</feature>
<dbReference type="STRING" id="1123491.SAMN02745782_00437"/>
<organism evidence="10 11">
    <name type="scientific">Vibrio cincinnatiensis DSM 19608</name>
    <dbReference type="NCBI Taxonomy" id="1123491"/>
    <lineage>
        <taxon>Bacteria</taxon>
        <taxon>Pseudomonadati</taxon>
        <taxon>Pseudomonadota</taxon>
        <taxon>Gammaproteobacteria</taxon>
        <taxon>Vibrionales</taxon>
        <taxon>Vibrionaceae</taxon>
        <taxon>Vibrio</taxon>
    </lineage>
</organism>
<evidence type="ECO:0000256" key="3">
    <source>
        <dbReference type="ARBA" id="ARBA00023015"/>
    </source>
</evidence>
<dbReference type="InterPro" id="IPR016032">
    <property type="entry name" value="Sig_transdc_resp-reg_C-effctor"/>
</dbReference>
<evidence type="ECO:0000256" key="6">
    <source>
        <dbReference type="PROSITE-ProRule" id="PRU00169"/>
    </source>
</evidence>
<dbReference type="Gene3D" id="3.40.50.2300">
    <property type="match status" value="1"/>
</dbReference>
<dbReference type="GO" id="GO:0000976">
    <property type="term" value="F:transcription cis-regulatory region binding"/>
    <property type="evidence" value="ECO:0007669"/>
    <property type="project" value="TreeGrafter"/>
</dbReference>